<feature type="domain" description="Dienelactone hydrolase" evidence="1">
    <location>
        <begin position="96"/>
        <end position="185"/>
    </location>
</feature>
<dbReference type="SUPFAM" id="SSF53474">
    <property type="entry name" value="alpha/beta-Hydrolases"/>
    <property type="match status" value="1"/>
</dbReference>
<evidence type="ECO:0000259" key="1">
    <source>
        <dbReference type="Pfam" id="PF01738"/>
    </source>
</evidence>
<comment type="caution">
    <text evidence="2">The sequence shown here is derived from an EMBL/GenBank/DDBJ whole genome shotgun (WGS) entry which is preliminary data.</text>
</comment>
<dbReference type="Gene3D" id="3.40.50.1820">
    <property type="entry name" value="alpha/beta hydrolase"/>
    <property type="match status" value="1"/>
</dbReference>
<dbReference type="InterPro" id="IPR029058">
    <property type="entry name" value="AB_hydrolase_fold"/>
</dbReference>
<dbReference type="Pfam" id="PF01738">
    <property type="entry name" value="DLH"/>
    <property type="match status" value="1"/>
</dbReference>
<keyword evidence="2" id="KW-0378">Hydrolase</keyword>
<dbReference type="EMBL" id="JALAZD010000001">
    <property type="protein sequence ID" value="MCI0125669.1"/>
    <property type="molecule type" value="Genomic_DNA"/>
</dbReference>
<protein>
    <submittedName>
        <fullName evidence="2">Dienelactone hydrolase family protein</fullName>
    </submittedName>
</protein>
<dbReference type="PANTHER" id="PTHR47381:SF3">
    <property type="entry name" value="ALPHA_BETA-HYDROLASES SUPERFAMILY PROTEIN"/>
    <property type="match status" value="1"/>
</dbReference>
<dbReference type="GO" id="GO:0016787">
    <property type="term" value="F:hydrolase activity"/>
    <property type="evidence" value="ECO:0007669"/>
    <property type="project" value="UniProtKB-KW"/>
</dbReference>
<gene>
    <name evidence="2" type="ORF">ML536_02395</name>
</gene>
<evidence type="ECO:0000313" key="3">
    <source>
        <dbReference type="Proteomes" id="UP001156140"/>
    </source>
</evidence>
<reference evidence="2" key="1">
    <citation type="submission" date="2022-03" db="EMBL/GenBank/DDBJ databases">
        <title>The complete genome sequence of a Methyloterrigena soli.</title>
        <authorList>
            <person name="Zi Z."/>
        </authorList>
    </citation>
    <scope>NUCLEOTIDE SEQUENCE</scope>
    <source>
        <strain evidence="2">M48</strain>
    </source>
</reference>
<dbReference type="Proteomes" id="UP001156140">
    <property type="component" value="Unassembled WGS sequence"/>
</dbReference>
<evidence type="ECO:0000313" key="2">
    <source>
        <dbReference type="EMBL" id="MCI0125669.1"/>
    </source>
</evidence>
<dbReference type="RefSeq" id="WP_281734832.1">
    <property type="nucleotide sequence ID" value="NZ_JAKETQ010000001.1"/>
</dbReference>
<dbReference type="PANTHER" id="PTHR47381">
    <property type="entry name" value="ALPHA/BETA-HYDROLASES SUPERFAMILY PROTEIN"/>
    <property type="match status" value="1"/>
</dbReference>
<keyword evidence="3" id="KW-1185">Reference proteome</keyword>
<dbReference type="InterPro" id="IPR002925">
    <property type="entry name" value="Dienelactn_hydro"/>
</dbReference>
<dbReference type="AlphaFoldDB" id="A0AA41UBX6"/>
<organism evidence="2 3">
    <name type="scientific">Paradevosia shaoguanensis</name>
    <dbReference type="NCBI Taxonomy" id="1335043"/>
    <lineage>
        <taxon>Bacteria</taxon>
        <taxon>Pseudomonadati</taxon>
        <taxon>Pseudomonadota</taxon>
        <taxon>Alphaproteobacteria</taxon>
        <taxon>Hyphomicrobiales</taxon>
        <taxon>Devosiaceae</taxon>
        <taxon>Paradevosia</taxon>
    </lineage>
</organism>
<accession>A0AA41UBX6</accession>
<proteinExistence type="predicted"/>
<sequence>MAISEERLRALLKVPNVALLLRGSKTEERSGYRVEYLNFVNCSNEPVRGILTRPLSMDSPGAALVYAHAHGGRYDIGASELTEGRPELLNPLGPVLANLGFVTLAIDMPTFGERATQSESAAAKAAFWYGQTLFGKMLGEQAAAITYLSSRSDVDVARVGMFGMSMGSTLTYWLAAIEPRLAAIAHLCCFADFATLVETGAHDRHGFYLSVPGLLAETSTGEIGGLVAPRPQLICVGEADPLTPPVAVDRALAQARAAYGEKRAARALEFFRQSGVGHEETTEMREVLTRFLKTHLQPGS</sequence>
<name>A0AA41UBX6_9HYPH</name>